<organism evidence="1 2">
    <name type="scientific">Gordonia phthalatica</name>
    <dbReference type="NCBI Taxonomy" id="1136941"/>
    <lineage>
        <taxon>Bacteria</taxon>
        <taxon>Bacillati</taxon>
        <taxon>Actinomycetota</taxon>
        <taxon>Actinomycetes</taxon>
        <taxon>Mycobacteriales</taxon>
        <taxon>Gordoniaceae</taxon>
        <taxon>Gordonia</taxon>
    </lineage>
</organism>
<proteinExistence type="predicted"/>
<dbReference type="PATRIC" id="fig|1136941.3.peg.2731"/>
<dbReference type="RefSeq" id="WP_062393369.1">
    <property type="nucleotide sequence ID" value="NZ_CP011853.1"/>
</dbReference>
<dbReference type="OrthoDB" id="3343588at2"/>
<protein>
    <recommendedName>
        <fullName evidence="3">SEC-C motif-containing protein</fullName>
    </recommendedName>
</protein>
<dbReference type="InterPro" id="IPR004027">
    <property type="entry name" value="SEC_C_motif"/>
</dbReference>
<dbReference type="Proteomes" id="UP000063789">
    <property type="component" value="Chromosome"/>
</dbReference>
<reference evidence="1 2" key="2">
    <citation type="journal article" date="2017" name="Int. J. Syst. Evol. Microbiol.">
        <title>Gordonia phthalatica sp. nov., a di-n-butyl phthalate-degrading bacterium isolated from activated sludge.</title>
        <authorList>
            <person name="Jin D."/>
            <person name="Kong X."/>
            <person name="Jia M."/>
            <person name="Yu X."/>
            <person name="Wang X."/>
            <person name="Zhuang X."/>
            <person name="Deng Y."/>
            <person name="Bai Z."/>
        </authorList>
    </citation>
    <scope>NUCLEOTIDE SEQUENCE [LARGE SCALE GENOMIC DNA]</scope>
    <source>
        <strain evidence="1 2">QH-11</strain>
    </source>
</reference>
<accession>A0A0N9NIE8</accession>
<evidence type="ECO:0008006" key="3">
    <source>
        <dbReference type="Google" id="ProtNLM"/>
    </source>
</evidence>
<keyword evidence="2" id="KW-1185">Reference proteome</keyword>
<dbReference type="STRING" id="1136941.ACH46_13425"/>
<dbReference type="AlphaFoldDB" id="A0A0N9NIE8"/>
<dbReference type="Gene3D" id="3.10.450.50">
    <property type="match status" value="1"/>
</dbReference>
<evidence type="ECO:0000313" key="2">
    <source>
        <dbReference type="Proteomes" id="UP000063789"/>
    </source>
</evidence>
<reference evidence="2" key="1">
    <citation type="submission" date="2015-06" db="EMBL/GenBank/DDBJ databases">
        <title>Complete genome sequence and metabolic analysis of phthalate degradation pathway in Gordonia sp. QH-11.</title>
        <authorList>
            <person name="Jin D."/>
            <person name="Kong X."/>
            <person name="Bai Z."/>
        </authorList>
    </citation>
    <scope>NUCLEOTIDE SEQUENCE [LARGE SCALE GENOMIC DNA]</scope>
    <source>
        <strain evidence="2">QH-11</strain>
    </source>
</reference>
<dbReference type="KEGG" id="goq:ACH46_13425"/>
<sequence length="775" mass="85317">MDGEEAFTTAIELLREHGPLSEDEWIDLLVKHEVDEDTATEIVVDGDHPAVLLLDSRLAVVDDLVDRLHFTHRLTADEIASDILLDTIDLYPMTGRVAGLTVSMHTDPDLFAERGLDPAPDQSGIVTERGTLSEYQPGDLVEVTIRFNADPNKAQSHAHLIALEARREMLGLPVADIEVTPADNPAEVDVTDAVEEALAAGRGGIVYFDTVVWHLVVTKGFFTEPTLPLSELLDTAGYIVAHDFVARAGTDVDDILDQQRTAHIREEYQLPSAHAADVALTIGRLVVRTETEQDELIEKRMQADPHYFDVLGDDRAHMPVVEVVVSRINQARDRSDDDGKRAVTGFRRVSTTLLRHVSTTKAKAGALYLAARGAAIDGDLENAERLLHDAARIDRDAFAPRLMLSSLTILRDDFTRAQTLLIEIGAYEGDPVLDTVNEILANTGPEPGRNEPCWCGSGRKYKSCHRGKPPVNEEQRAFLVSLKAAEFLGWSGGLDAVESLHDLRVSFISDPDVFDVLSEDRELAIDIMLIEGGAYARLLDVARDYLTEDDVTYIEGILERGRSVFEIEDVEPGIGMTLRDLRDDQRYQISEERGSSAVQRGTFICTRLAPKGDTFTAVVTPDPVAAHDAPILTQMLVDGIPPVELITMLSSRFIQQSALIDDLAENGAHLASLRLTQPEAVKAWLDDNLEWSVDCWIIEDDMNLRGQVRLEVIDNATTAKIIAFAEDGLESIIDSIVEVDADATVVDERHLTADELADELEAAAEPKGPHLRSVD</sequence>
<name>A0A0N9NIE8_9ACTN</name>
<dbReference type="SUPFAM" id="SSF103642">
    <property type="entry name" value="Sec-C motif"/>
    <property type="match status" value="1"/>
</dbReference>
<dbReference type="EMBL" id="CP011853">
    <property type="protein sequence ID" value="ALG85291.1"/>
    <property type="molecule type" value="Genomic_DNA"/>
</dbReference>
<gene>
    <name evidence="1" type="ORF">ACH46_13425</name>
</gene>
<evidence type="ECO:0000313" key="1">
    <source>
        <dbReference type="EMBL" id="ALG85291.1"/>
    </source>
</evidence>
<dbReference type="Pfam" id="PF02810">
    <property type="entry name" value="SEC-C"/>
    <property type="match status" value="1"/>
</dbReference>